<accession>W2RST8</accession>
<name>W2RST8_CYPE1</name>
<gene>
    <name evidence="2" type="ORF">HMPREF1541_05738</name>
</gene>
<keyword evidence="3" id="KW-1185">Reference proteome</keyword>
<organism evidence="2 3">
    <name type="scientific">Cyphellophora europaea (strain CBS 101466)</name>
    <name type="common">Phialophora europaea</name>
    <dbReference type="NCBI Taxonomy" id="1220924"/>
    <lineage>
        <taxon>Eukaryota</taxon>
        <taxon>Fungi</taxon>
        <taxon>Dikarya</taxon>
        <taxon>Ascomycota</taxon>
        <taxon>Pezizomycotina</taxon>
        <taxon>Eurotiomycetes</taxon>
        <taxon>Chaetothyriomycetidae</taxon>
        <taxon>Chaetothyriales</taxon>
        <taxon>Cyphellophoraceae</taxon>
        <taxon>Cyphellophora</taxon>
    </lineage>
</organism>
<dbReference type="AlphaFoldDB" id="W2RST8"/>
<proteinExistence type="predicted"/>
<dbReference type="Pfam" id="PF11951">
    <property type="entry name" value="Fungal_trans_2"/>
    <property type="match status" value="1"/>
</dbReference>
<dbReference type="Proteomes" id="UP000030752">
    <property type="component" value="Unassembled WGS sequence"/>
</dbReference>
<dbReference type="RefSeq" id="XP_008718297.1">
    <property type="nucleotide sequence ID" value="XM_008720075.1"/>
</dbReference>
<dbReference type="EMBL" id="KB822721">
    <property type="protein sequence ID" value="ETN39512.1"/>
    <property type="molecule type" value="Genomic_DNA"/>
</dbReference>
<dbReference type="OrthoDB" id="1919336at2759"/>
<evidence type="ECO:0000313" key="3">
    <source>
        <dbReference type="Proteomes" id="UP000030752"/>
    </source>
</evidence>
<dbReference type="InParanoid" id="W2RST8"/>
<dbReference type="InterPro" id="IPR021858">
    <property type="entry name" value="Fun_TF"/>
</dbReference>
<sequence length="262" mass="28952">MSDRAVVGWIKEYGSFGTFFSYGLDLFEKIPIVCSLAKECLNHWRAVRNGQRQPSSSRVDQVEPDSHAPSPPNAPPAPPASISRRVTHLISWLEAWESPEPSAEAAQSKQGHRAAGEFYRQALLIYLKACCVEHAPDAFMGPSTVPNEGSEFWPLPSAKMLADIAGHTEIVMGLAPILGMSRYGATSLWPLIIASSCFTDEDKRALLIESMDNTASYFYGAAQLERVVNVAQILWRDEGRKAFGPYGLEMIMKEHAYNLSMS</sequence>
<evidence type="ECO:0000313" key="2">
    <source>
        <dbReference type="EMBL" id="ETN39512.1"/>
    </source>
</evidence>
<feature type="region of interest" description="Disordered" evidence="1">
    <location>
        <begin position="51"/>
        <end position="80"/>
    </location>
</feature>
<protein>
    <submittedName>
        <fullName evidence="2">Uncharacterized protein</fullName>
    </submittedName>
</protein>
<dbReference type="STRING" id="1220924.W2RST8"/>
<dbReference type="VEuPathDB" id="FungiDB:HMPREF1541_05738"/>
<dbReference type="HOGENOM" id="CLU_1061811_0_0_1"/>
<dbReference type="GeneID" id="19973077"/>
<reference evidence="2 3" key="1">
    <citation type="submission" date="2013-03" db="EMBL/GenBank/DDBJ databases">
        <title>The Genome Sequence of Phialophora europaea CBS 101466.</title>
        <authorList>
            <consortium name="The Broad Institute Genomics Platform"/>
            <person name="Cuomo C."/>
            <person name="de Hoog S."/>
            <person name="Gorbushina A."/>
            <person name="Walker B."/>
            <person name="Young S.K."/>
            <person name="Zeng Q."/>
            <person name="Gargeya S."/>
            <person name="Fitzgerald M."/>
            <person name="Haas B."/>
            <person name="Abouelleil A."/>
            <person name="Allen A.W."/>
            <person name="Alvarado L."/>
            <person name="Arachchi H.M."/>
            <person name="Berlin A.M."/>
            <person name="Chapman S.B."/>
            <person name="Gainer-Dewar J."/>
            <person name="Goldberg J."/>
            <person name="Griggs A."/>
            <person name="Gujja S."/>
            <person name="Hansen M."/>
            <person name="Howarth C."/>
            <person name="Imamovic A."/>
            <person name="Ireland A."/>
            <person name="Larimer J."/>
            <person name="McCowan C."/>
            <person name="Murphy C."/>
            <person name="Pearson M."/>
            <person name="Poon T.W."/>
            <person name="Priest M."/>
            <person name="Roberts A."/>
            <person name="Saif S."/>
            <person name="Shea T."/>
            <person name="Sisk P."/>
            <person name="Sykes S."/>
            <person name="Wortman J."/>
            <person name="Nusbaum C."/>
            <person name="Birren B."/>
        </authorList>
    </citation>
    <scope>NUCLEOTIDE SEQUENCE [LARGE SCALE GENOMIC DNA]</scope>
    <source>
        <strain evidence="2 3">CBS 101466</strain>
    </source>
</reference>
<feature type="compositionally biased region" description="Pro residues" evidence="1">
    <location>
        <begin position="69"/>
        <end position="79"/>
    </location>
</feature>
<evidence type="ECO:0000256" key="1">
    <source>
        <dbReference type="SAM" id="MobiDB-lite"/>
    </source>
</evidence>